<dbReference type="InterPro" id="IPR040632">
    <property type="entry name" value="Sulfotransfer_4"/>
</dbReference>
<dbReference type="Gene3D" id="3.40.50.300">
    <property type="entry name" value="P-loop containing nucleotide triphosphate hydrolases"/>
    <property type="match status" value="1"/>
</dbReference>
<keyword evidence="1" id="KW-0812">Transmembrane</keyword>
<comment type="caution">
    <text evidence="2">The sequence shown here is derived from an EMBL/GenBank/DDBJ whole genome shotgun (WGS) entry which is preliminary data.</text>
</comment>
<dbReference type="AlphaFoldDB" id="A0A9P9DLR8"/>
<dbReference type="PANTHER" id="PTHR36978">
    <property type="entry name" value="P-LOOP CONTAINING NUCLEOTIDE TRIPHOSPHATE HYDROLASE"/>
    <property type="match status" value="1"/>
</dbReference>
<gene>
    <name evidence="2" type="ORF">B0J11DRAFT_438604</name>
</gene>
<dbReference type="SUPFAM" id="SSF52540">
    <property type="entry name" value="P-loop containing nucleoside triphosphate hydrolases"/>
    <property type="match status" value="1"/>
</dbReference>
<keyword evidence="1" id="KW-0472">Membrane</keyword>
<name>A0A9P9DLR8_9PLEO</name>
<protein>
    <submittedName>
        <fullName evidence="2">P-loop containing nucleoside triphosphate hydrolase protein</fullName>
    </submittedName>
</protein>
<reference evidence="2" key="1">
    <citation type="journal article" date="2021" name="Nat. Commun.">
        <title>Genetic determinants of endophytism in the Arabidopsis root mycobiome.</title>
        <authorList>
            <person name="Mesny F."/>
            <person name="Miyauchi S."/>
            <person name="Thiergart T."/>
            <person name="Pickel B."/>
            <person name="Atanasova L."/>
            <person name="Karlsson M."/>
            <person name="Huettel B."/>
            <person name="Barry K.W."/>
            <person name="Haridas S."/>
            <person name="Chen C."/>
            <person name="Bauer D."/>
            <person name="Andreopoulos W."/>
            <person name="Pangilinan J."/>
            <person name="LaButti K."/>
            <person name="Riley R."/>
            <person name="Lipzen A."/>
            <person name="Clum A."/>
            <person name="Drula E."/>
            <person name="Henrissat B."/>
            <person name="Kohler A."/>
            <person name="Grigoriev I.V."/>
            <person name="Martin F.M."/>
            <person name="Hacquard S."/>
        </authorList>
    </citation>
    <scope>NUCLEOTIDE SEQUENCE</scope>
    <source>
        <strain evidence="2">MPI-CAGE-CH-0243</strain>
    </source>
</reference>
<evidence type="ECO:0000256" key="1">
    <source>
        <dbReference type="SAM" id="Phobius"/>
    </source>
</evidence>
<proteinExistence type="predicted"/>
<evidence type="ECO:0000313" key="3">
    <source>
        <dbReference type="Proteomes" id="UP000700596"/>
    </source>
</evidence>
<dbReference type="OrthoDB" id="408152at2759"/>
<accession>A0A9P9DLR8</accession>
<dbReference type="GO" id="GO:0016787">
    <property type="term" value="F:hydrolase activity"/>
    <property type="evidence" value="ECO:0007669"/>
    <property type="project" value="UniProtKB-KW"/>
</dbReference>
<dbReference type="Pfam" id="PF17784">
    <property type="entry name" value="Sulfotransfer_4"/>
    <property type="match status" value="1"/>
</dbReference>
<keyword evidence="1" id="KW-1133">Transmembrane helix</keyword>
<evidence type="ECO:0000313" key="2">
    <source>
        <dbReference type="EMBL" id="KAH7121297.1"/>
    </source>
</evidence>
<feature type="transmembrane region" description="Helical" evidence="1">
    <location>
        <begin position="264"/>
        <end position="285"/>
    </location>
</feature>
<dbReference type="InterPro" id="IPR027417">
    <property type="entry name" value="P-loop_NTPase"/>
</dbReference>
<keyword evidence="2" id="KW-0378">Hydrolase</keyword>
<dbReference type="PANTHER" id="PTHR36978:SF8">
    <property type="entry name" value="NAD DEPENDENT EPIMERASE_DEHYDRATASE"/>
    <property type="match status" value="1"/>
</dbReference>
<organism evidence="2 3">
    <name type="scientific">Dendryphion nanum</name>
    <dbReference type="NCBI Taxonomy" id="256645"/>
    <lineage>
        <taxon>Eukaryota</taxon>
        <taxon>Fungi</taxon>
        <taxon>Dikarya</taxon>
        <taxon>Ascomycota</taxon>
        <taxon>Pezizomycotina</taxon>
        <taxon>Dothideomycetes</taxon>
        <taxon>Pleosporomycetidae</taxon>
        <taxon>Pleosporales</taxon>
        <taxon>Torulaceae</taxon>
        <taxon>Dendryphion</taxon>
    </lineage>
</organism>
<sequence length="289" mass="33338">MGSIDNAIWRLLERLYPAPNSPPRVRSKPMQVLCVGLPRSGTESLQKALIRLGYDYTYHGWDMLFENPHRMKGWVDLARKKWYGTNDGDCRISVQEFDALLGHSVAVTDAAASCFASELIAAYPNAKVILNMRDVDKWHASATKNLCDSVNDNWFKYILTWFHPTLWWMYHCHQRTLWPRLFRCPGSSLRSGVEVNGKWIYREHCAMIRGMVPEDRLLEWRIEDGWEPLCKFLDKDVPKEPFPRANDAAGFQNRIEGDLDRQGLIALVNITLFVFLVVGVAYFGVRLMA</sequence>
<dbReference type="Proteomes" id="UP000700596">
    <property type="component" value="Unassembled WGS sequence"/>
</dbReference>
<dbReference type="EMBL" id="JAGMWT010000010">
    <property type="protein sequence ID" value="KAH7121297.1"/>
    <property type="molecule type" value="Genomic_DNA"/>
</dbReference>
<keyword evidence="3" id="KW-1185">Reference proteome</keyword>